<dbReference type="EMBL" id="JAJJHW010003409">
    <property type="protein sequence ID" value="KAH8359429.1"/>
    <property type="molecule type" value="Genomic_DNA"/>
</dbReference>
<sequence length="178" mass="20494">MEFSQRGTIDGDSETEIESKIIETPEEDVNLIIEQHKEGETFEEEEHEKHENLMEYDIIIDDGLVKEETAAAEDGEHVEVVEEEHQFTVVEEDEENVSSVDYILPDRDSDEDCAMLDRVLNDEIAEAQNINAVKKKPGRKRVGSLIFICDECGNHITGRMAFDLHCRRHRGDKQFECE</sequence>
<dbReference type="GO" id="GO:0008270">
    <property type="term" value="F:zinc ion binding"/>
    <property type="evidence" value="ECO:0007669"/>
    <property type="project" value="UniProtKB-KW"/>
</dbReference>
<comment type="caution">
    <text evidence="3">The sequence shown here is derived from an EMBL/GenBank/DDBJ whole genome shotgun (WGS) entry which is preliminary data.</text>
</comment>
<feature type="domain" description="C2H2-type" evidence="2">
    <location>
        <begin position="147"/>
        <end position="174"/>
    </location>
</feature>
<evidence type="ECO:0000313" key="3">
    <source>
        <dbReference type="EMBL" id="KAH8359429.1"/>
    </source>
</evidence>
<name>A0AAD4JTQ1_9MUSC</name>
<proteinExistence type="predicted"/>
<dbReference type="AlphaFoldDB" id="A0AAD4JTQ1"/>
<organism evidence="3 4">
    <name type="scientific">Drosophila rubida</name>
    <dbReference type="NCBI Taxonomy" id="30044"/>
    <lineage>
        <taxon>Eukaryota</taxon>
        <taxon>Metazoa</taxon>
        <taxon>Ecdysozoa</taxon>
        <taxon>Arthropoda</taxon>
        <taxon>Hexapoda</taxon>
        <taxon>Insecta</taxon>
        <taxon>Pterygota</taxon>
        <taxon>Neoptera</taxon>
        <taxon>Endopterygota</taxon>
        <taxon>Diptera</taxon>
        <taxon>Brachycera</taxon>
        <taxon>Muscomorpha</taxon>
        <taxon>Ephydroidea</taxon>
        <taxon>Drosophilidae</taxon>
        <taxon>Drosophila</taxon>
    </lineage>
</organism>
<gene>
    <name evidence="3" type="ORF">KR093_006555</name>
</gene>
<evidence type="ECO:0000259" key="2">
    <source>
        <dbReference type="PROSITE" id="PS50157"/>
    </source>
</evidence>
<reference evidence="3" key="1">
    <citation type="journal article" date="2021" name="Mol. Ecol. Resour.">
        <title>Phylogenomic analyses of the genus Drosophila reveals genomic signals of climate adaptation.</title>
        <authorList>
            <person name="Li F."/>
            <person name="Rane R.V."/>
            <person name="Luria V."/>
            <person name="Xiong Z."/>
            <person name="Chen J."/>
            <person name="Li Z."/>
            <person name="Catullo R.A."/>
            <person name="Griffin P.C."/>
            <person name="Schiffer M."/>
            <person name="Pearce S."/>
            <person name="Lee S.F."/>
            <person name="McElroy K."/>
            <person name="Stocker A."/>
            <person name="Shirriffs J."/>
            <person name="Cockerell F."/>
            <person name="Coppin C."/>
            <person name="Sgro C.M."/>
            <person name="Karger A."/>
            <person name="Cain J.W."/>
            <person name="Weber J.A."/>
            <person name="Santpere G."/>
            <person name="Kirschner M.W."/>
            <person name="Hoffmann A.A."/>
            <person name="Oakeshott J.G."/>
            <person name="Zhang G."/>
        </authorList>
    </citation>
    <scope>NUCLEOTIDE SEQUENCE</scope>
    <source>
        <strain evidence="3">BGI-SZ-2011g</strain>
    </source>
</reference>
<keyword evidence="1" id="KW-0862">Zinc</keyword>
<dbReference type="Proteomes" id="UP001200034">
    <property type="component" value="Unassembled WGS sequence"/>
</dbReference>
<evidence type="ECO:0000256" key="1">
    <source>
        <dbReference type="PROSITE-ProRule" id="PRU00042"/>
    </source>
</evidence>
<keyword evidence="1" id="KW-0863">Zinc-finger</keyword>
<keyword evidence="1" id="KW-0479">Metal-binding</keyword>
<keyword evidence="4" id="KW-1185">Reference proteome</keyword>
<protein>
    <recommendedName>
        <fullName evidence="2">C2H2-type domain-containing protein</fullName>
    </recommendedName>
</protein>
<dbReference type="PROSITE" id="PS00028">
    <property type="entry name" value="ZINC_FINGER_C2H2_1"/>
    <property type="match status" value="1"/>
</dbReference>
<evidence type="ECO:0000313" key="4">
    <source>
        <dbReference type="Proteomes" id="UP001200034"/>
    </source>
</evidence>
<dbReference type="PROSITE" id="PS50157">
    <property type="entry name" value="ZINC_FINGER_C2H2_2"/>
    <property type="match status" value="1"/>
</dbReference>
<dbReference type="InterPro" id="IPR013087">
    <property type="entry name" value="Znf_C2H2_type"/>
</dbReference>
<accession>A0AAD4JTQ1</accession>